<dbReference type="EMBL" id="JBEPCV010000012">
    <property type="protein sequence ID" value="MER6904993.1"/>
    <property type="molecule type" value="Genomic_DNA"/>
</dbReference>
<organism evidence="4 5">
    <name type="scientific">Streptomyces flaveolus</name>
    <dbReference type="NCBI Taxonomy" id="67297"/>
    <lineage>
        <taxon>Bacteria</taxon>
        <taxon>Bacillati</taxon>
        <taxon>Actinomycetota</taxon>
        <taxon>Actinomycetes</taxon>
        <taxon>Kitasatosporales</taxon>
        <taxon>Streptomycetaceae</taxon>
        <taxon>Streptomyces</taxon>
    </lineage>
</organism>
<gene>
    <name evidence="4" type="ORF">ABT322_14640</name>
</gene>
<evidence type="ECO:0000256" key="2">
    <source>
        <dbReference type="PROSITE-ProRule" id="PRU00335"/>
    </source>
</evidence>
<dbReference type="PANTHER" id="PTHR30328:SF54">
    <property type="entry name" value="HTH-TYPE TRANSCRIPTIONAL REPRESSOR SCO4008"/>
    <property type="match status" value="1"/>
</dbReference>
<evidence type="ECO:0000259" key="3">
    <source>
        <dbReference type="PROSITE" id="PS50977"/>
    </source>
</evidence>
<feature type="DNA-binding region" description="H-T-H motif" evidence="2">
    <location>
        <begin position="38"/>
        <end position="57"/>
    </location>
</feature>
<feature type="domain" description="HTH tetR-type" evidence="3">
    <location>
        <begin position="15"/>
        <end position="75"/>
    </location>
</feature>
<keyword evidence="5" id="KW-1185">Reference proteome</keyword>
<dbReference type="SUPFAM" id="SSF48498">
    <property type="entry name" value="Tetracyclin repressor-like, C-terminal domain"/>
    <property type="match status" value="1"/>
</dbReference>
<dbReference type="RefSeq" id="WP_350716610.1">
    <property type="nucleotide sequence ID" value="NZ_JBEPCO010000005.1"/>
</dbReference>
<dbReference type="Pfam" id="PF00440">
    <property type="entry name" value="TetR_N"/>
    <property type="match status" value="1"/>
</dbReference>
<dbReference type="Gene3D" id="1.10.357.10">
    <property type="entry name" value="Tetracycline Repressor, domain 2"/>
    <property type="match status" value="1"/>
</dbReference>
<dbReference type="InterPro" id="IPR036271">
    <property type="entry name" value="Tet_transcr_reg_TetR-rel_C_sf"/>
</dbReference>
<dbReference type="SUPFAM" id="SSF46689">
    <property type="entry name" value="Homeodomain-like"/>
    <property type="match status" value="1"/>
</dbReference>
<evidence type="ECO:0000313" key="4">
    <source>
        <dbReference type="EMBL" id="MER6904993.1"/>
    </source>
</evidence>
<dbReference type="Proteomes" id="UP001490330">
    <property type="component" value="Unassembled WGS sequence"/>
</dbReference>
<reference evidence="4 5" key="1">
    <citation type="submission" date="2024-06" db="EMBL/GenBank/DDBJ databases">
        <title>The Natural Products Discovery Center: Release of the First 8490 Sequenced Strains for Exploring Actinobacteria Biosynthetic Diversity.</title>
        <authorList>
            <person name="Kalkreuter E."/>
            <person name="Kautsar S.A."/>
            <person name="Yang D."/>
            <person name="Bader C.D."/>
            <person name="Teijaro C.N."/>
            <person name="Fluegel L."/>
            <person name="Davis C.M."/>
            <person name="Simpson J.R."/>
            <person name="Lauterbach L."/>
            <person name="Steele A.D."/>
            <person name="Gui C."/>
            <person name="Meng S."/>
            <person name="Li G."/>
            <person name="Viehrig K."/>
            <person name="Ye F."/>
            <person name="Su P."/>
            <person name="Kiefer A.F."/>
            <person name="Nichols A."/>
            <person name="Cepeda A.J."/>
            <person name="Yan W."/>
            <person name="Fan B."/>
            <person name="Jiang Y."/>
            <person name="Adhikari A."/>
            <person name="Zheng C.-J."/>
            <person name="Schuster L."/>
            <person name="Cowan T.M."/>
            <person name="Smanski M.J."/>
            <person name="Chevrette M.G."/>
            <person name="De Carvalho L.P.S."/>
            <person name="Shen B."/>
        </authorList>
    </citation>
    <scope>NUCLEOTIDE SEQUENCE [LARGE SCALE GENOMIC DNA]</scope>
    <source>
        <strain evidence="4 5">NPDC000632</strain>
    </source>
</reference>
<keyword evidence="1 2" id="KW-0238">DNA-binding</keyword>
<evidence type="ECO:0000313" key="5">
    <source>
        <dbReference type="Proteomes" id="UP001490330"/>
    </source>
</evidence>
<comment type="caution">
    <text evidence="4">The sequence shown here is derived from an EMBL/GenBank/DDBJ whole genome shotgun (WGS) entry which is preliminary data.</text>
</comment>
<dbReference type="PRINTS" id="PR00455">
    <property type="entry name" value="HTHTETR"/>
</dbReference>
<dbReference type="PANTHER" id="PTHR30328">
    <property type="entry name" value="TRANSCRIPTIONAL REPRESSOR"/>
    <property type="match status" value="1"/>
</dbReference>
<dbReference type="InterPro" id="IPR009057">
    <property type="entry name" value="Homeodomain-like_sf"/>
</dbReference>
<proteinExistence type="predicted"/>
<dbReference type="InterPro" id="IPR001647">
    <property type="entry name" value="HTH_TetR"/>
</dbReference>
<sequence>MSEQGKRQRAKHDRAATTRALLDAATAEFAEHGIGGARIDRIAERAGSNKAQIYAYLGNKEQLFARVLAEQSQILSDAVPVDSSNVADYGQRLFDFFLSHREMVSLIVFEGRHFDPLKVPDRADRADYYGSRRATFARACAGNADGPSAFFLLMAAANWYFAAPQIVSMVFGDPQAAETIDRYRRFLGDLGRSLQRGDASQESTPDQS</sequence>
<dbReference type="PROSITE" id="PS50977">
    <property type="entry name" value="HTH_TETR_2"/>
    <property type="match status" value="1"/>
</dbReference>
<accession>A0ABV1VES3</accession>
<name>A0ABV1VES3_9ACTN</name>
<dbReference type="InterPro" id="IPR050109">
    <property type="entry name" value="HTH-type_TetR-like_transc_reg"/>
</dbReference>
<evidence type="ECO:0000256" key="1">
    <source>
        <dbReference type="ARBA" id="ARBA00023125"/>
    </source>
</evidence>
<protein>
    <submittedName>
        <fullName evidence="4">TetR/AcrR family transcriptional regulator</fullName>
    </submittedName>
</protein>